<dbReference type="Proteomes" id="UP001215216">
    <property type="component" value="Chromosome"/>
</dbReference>
<keyword evidence="1" id="KW-0732">Signal</keyword>
<protein>
    <submittedName>
        <fullName evidence="3">DUF1524 domain-containing protein</fullName>
    </submittedName>
</protein>
<sequence>MKKIKKIAVLAAMSCGFTLAASPALAVKSDLASVPAPTITKPYEFPFDYLKKSSLPSEGKKALAYLKTLTAIEHDSKADGTYNRKAMYGTPWKDTDGNHCDTRNDILARDFLKGTIDYNKDLKGIQGLNNPSKGKSTCRYATVYAGVLVDPYRYGLPDPGPKDKMAYKQYFKHGKVHFNQVKGASAVQIDHVIPLKYHYSHGGVALQQAGRKDIAQVFANDPLNLLAVFGPENMKKSDSGPADYLPPTKDKETQCRYALRVTAVTKKYNPFGFSLAQRDIDATAKSIQTNCLK</sequence>
<reference evidence="3 4" key="1">
    <citation type="submission" date="2023-03" db="EMBL/GenBank/DDBJ databases">
        <title>Complete genome of Arcanobacterium canis strain DSM 25104 isolated in 2010 from a canine otitis externa in Germany.</title>
        <authorList>
            <person name="Borowiak M."/>
            <person name="Kreitlow A."/>
            <person name="Malorny B."/>
            <person name="Laemmler C."/>
            <person name="Prenger-Berninghoff E."/>
            <person name="Ploetz M."/>
            <person name="Abdulmawjood A."/>
        </authorList>
    </citation>
    <scope>NUCLEOTIDE SEQUENCE [LARGE SCALE GENOMIC DNA]</scope>
    <source>
        <strain evidence="3 4">DSM 25104</strain>
    </source>
</reference>
<dbReference type="Pfam" id="PF07510">
    <property type="entry name" value="GmrSD_C"/>
    <property type="match status" value="1"/>
</dbReference>
<organism evidence="3 4">
    <name type="scientific">Arcanobacterium canis</name>
    <dbReference type="NCBI Taxonomy" id="999183"/>
    <lineage>
        <taxon>Bacteria</taxon>
        <taxon>Bacillati</taxon>
        <taxon>Actinomycetota</taxon>
        <taxon>Actinomycetes</taxon>
        <taxon>Actinomycetales</taxon>
        <taxon>Actinomycetaceae</taxon>
        <taxon>Arcanobacterium</taxon>
    </lineage>
</organism>
<feature type="chain" id="PRO_5045780126" evidence="1">
    <location>
        <begin position="21"/>
        <end position="293"/>
    </location>
</feature>
<keyword evidence="4" id="KW-1185">Reference proteome</keyword>
<feature type="domain" description="GmrSD restriction endonucleases C-terminal" evidence="2">
    <location>
        <begin position="179"/>
        <end position="270"/>
    </location>
</feature>
<gene>
    <name evidence="3" type="ORF">P7079_05755</name>
</gene>
<evidence type="ECO:0000313" key="4">
    <source>
        <dbReference type="Proteomes" id="UP001215216"/>
    </source>
</evidence>
<evidence type="ECO:0000313" key="3">
    <source>
        <dbReference type="EMBL" id="WFM82907.1"/>
    </source>
</evidence>
<name>A0ABY8FXE4_9ACTO</name>
<dbReference type="InterPro" id="IPR011089">
    <property type="entry name" value="GmrSD_C"/>
</dbReference>
<dbReference type="RefSeq" id="WP_278012333.1">
    <property type="nucleotide sequence ID" value="NZ_CP121208.1"/>
</dbReference>
<evidence type="ECO:0000256" key="1">
    <source>
        <dbReference type="SAM" id="SignalP"/>
    </source>
</evidence>
<feature type="signal peptide" evidence="1">
    <location>
        <begin position="1"/>
        <end position="20"/>
    </location>
</feature>
<proteinExistence type="predicted"/>
<evidence type="ECO:0000259" key="2">
    <source>
        <dbReference type="Pfam" id="PF07510"/>
    </source>
</evidence>
<dbReference type="EMBL" id="CP121208">
    <property type="protein sequence ID" value="WFM82907.1"/>
    <property type="molecule type" value="Genomic_DNA"/>
</dbReference>
<accession>A0ABY8FXE4</accession>